<evidence type="ECO:0000256" key="3">
    <source>
        <dbReference type="ARBA" id="ARBA00022525"/>
    </source>
</evidence>
<dbReference type="SUPFAM" id="SSF57501">
    <property type="entry name" value="Cystine-knot cytokines"/>
    <property type="match status" value="1"/>
</dbReference>
<feature type="signal peptide" evidence="5">
    <location>
        <begin position="1"/>
        <end position="20"/>
    </location>
</feature>
<feature type="chain" id="PRO_5035946114" evidence="5">
    <location>
        <begin position="21"/>
        <end position="154"/>
    </location>
</feature>
<feature type="non-terminal residue" evidence="6">
    <location>
        <position position="154"/>
    </location>
</feature>
<keyword evidence="7" id="KW-1185">Reference proteome</keyword>
<gene>
    <name evidence="6" type="ORF">CUNI_LOCUS14177</name>
</gene>
<comment type="subcellular location">
    <subcellularLocation>
        <location evidence="1">Secreted</location>
    </subcellularLocation>
</comment>
<evidence type="ECO:0000256" key="5">
    <source>
        <dbReference type="SAM" id="SignalP"/>
    </source>
</evidence>
<evidence type="ECO:0000256" key="4">
    <source>
        <dbReference type="ARBA" id="ARBA00022729"/>
    </source>
</evidence>
<evidence type="ECO:0000313" key="7">
    <source>
        <dbReference type="Proteomes" id="UP000678393"/>
    </source>
</evidence>
<proteinExistence type="inferred from homology"/>
<dbReference type="Gene3D" id="2.10.90.10">
    <property type="entry name" value="Cystine-knot cytokines"/>
    <property type="match status" value="1"/>
</dbReference>
<dbReference type="GO" id="GO:0005576">
    <property type="term" value="C:extracellular region"/>
    <property type="evidence" value="ECO:0007669"/>
    <property type="project" value="UniProtKB-SubCell"/>
</dbReference>
<protein>
    <submittedName>
        <fullName evidence="6">Uncharacterized protein</fullName>
    </submittedName>
</protein>
<comment type="similarity">
    <text evidence="2">Belongs to the IL-17 family.</text>
</comment>
<dbReference type="InterPro" id="IPR029034">
    <property type="entry name" value="Cystine-knot_cytokine"/>
</dbReference>
<dbReference type="Pfam" id="PF06083">
    <property type="entry name" value="IL17"/>
    <property type="match status" value="1"/>
</dbReference>
<dbReference type="EMBL" id="CAJHNH020003139">
    <property type="protein sequence ID" value="CAG5128619.1"/>
    <property type="molecule type" value="Genomic_DNA"/>
</dbReference>
<evidence type="ECO:0000313" key="6">
    <source>
        <dbReference type="EMBL" id="CAG5128619.1"/>
    </source>
</evidence>
<dbReference type="GO" id="GO:0005125">
    <property type="term" value="F:cytokine activity"/>
    <property type="evidence" value="ECO:0007669"/>
    <property type="project" value="InterPro"/>
</dbReference>
<organism evidence="6 7">
    <name type="scientific">Candidula unifasciata</name>
    <dbReference type="NCBI Taxonomy" id="100452"/>
    <lineage>
        <taxon>Eukaryota</taxon>
        <taxon>Metazoa</taxon>
        <taxon>Spiralia</taxon>
        <taxon>Lophotrochozoa</taxon>
        <taxon>Mollusca</taxon>
        <taxon>Gastropoda</taxon>
        <taxon>Heterobranchia</taxon>
        <taxon>Euthyneura</taxon>
        <taxon>Panpulmonata</taxon>
        <taxon>Eupulmonata</taxon>
        <taxon>Stylommatophora</taxon>
        <taxon>Helicina</taxon>
        <taxon>Helicoidea</taxon>
        <taxon>Geomitridae</taxon>
        <taxon>Candidula</taxon>
    </lineage>
</organism>
<keyword evidence="3" id="KW-0964">Secreted</keyword>
<dbReference type="Proteomes" id="UP000678393">
    <property type="component" value="Unassembled WGS sequence"/>
</dbReference>
<dbReference type="OrthoDB" id="6038945at2759"/>
<reference evidence="6" key="1">
    <citation type="submission" date="2021-04" db="EMBL/GenBank/DDBJ databases">
        <authorList>
            <consortium name="Molecular Ecology Group"/>
        </authorList>
    </citation>
    <scope>NUCLEOTIDE SEQUENCE</scope>
</reference>
<dbReference type="InterPro" id="IPR010345">
    <property type="entry name" value="IL-17_fam"/>
</dbReference>
<keyword evidence="4 5" id="KW-0732">Signal</keyword>
<dbReference type="AlphaFoldDB" id="A0A8S3ZH51"/>
<comment type="caution">
    <text evidence="6">The sequence shown here is derived from an EMBL/GenBank/DDBJ whole genome shotgun (WGS) entry which is preliminary data.</text>
</comment>
<accession>A0A8S3ZH51</accession>
<name>A0A8S3ZH51_9EUPU</name>
<sequence>IPLLMELGIVMVIWVTVVLPQPNNYMCQEAPSSVLSCVEQLSNLSANVIPRPDDSRFGHNFTTNCASLNNRFFSGLHNKSLCPWTYHNDYNFNRFPHQMIFARCLCGKCSLNNGIQHECRPLYQAIHVIRRSAYEMLPKACVCSYRETHLVDVG</sequence>
<evidence type="ECO:0000256" key="1">
    <source>
        <dbReference type="ARBA" id="ARBA00004613"/>
    </source>
</evidence>
<evidence type="ECO:0000256" key="2">
    <source>
        <dbReference type="ARBA" id="ARBA00007236"/>
    </source>
</evidence>